<evidence type="ECO:0000259" key="1">
    <source>
        <dbReference type="SMART" id="SM00769"/>
    </source>
</evidence>
<dbReference type="Pfam" id="PF03168">
    <property type="entry name" value="LEA_2"/>
    <property type="match status" value="1"/>
</dbReference>
<protein>
    <recommendedName>
        <fullName evidence="1">Water stress and hypersensitive response domain-containing protein</fullName>
    </recommendedName>
</protein>
<dbReference type="EMBL" id="BMPO01000006">
    <property type="protein sequence ID" value="GGK01251.1"/>
    <property type="molecule type" value="Genomic_DNA"/>
</dbReference>
<dbReference type="Gene3D" id="2.60.40.1820">
    <property type="match status" value="1"/>
</dbReference>
<keyword evidence="3" id="KW-1185">Reference proteome</keyword>
<dbReference type="Proteomes" id="UP000635983">
    <property type="component" value="Unassembled WGS sequence"/>
</dbReference>
<sequence length="162" mass="17519">MNITIAYTRLGWLVFTALLLFLSGCNSLTGREPLTVNLVDVAPLAGGNLEVRFALELRFQNPNADALNYDGVSLALDLNGKQLARGVSDAKGKVPGFGETLVTVPMSISAFSALQQAWAASRNVTSEALPYRLSGRLGGGFLGNRRFVDEGTLTWPDFENRR</sequence>
<reference evidence="2" key="2">
    <citation type="submission" date="2020-09" db="EMBL/GenBank/DDBJ databases">
        <authorList>
            <person name="Sun Q."/>
            <person name="Ohkuma M."/>
        </authorList>
    </citation>
    <scope>NUCLEOTIDE SEQUENCE</scope>
    <source>
        <strain evidence="2">JCM 30078</strain>
    </source>
</reference>
<dbReference type="InterPro" id="IPR004864">
    <property type="entry name" value="LEA_2"/>
</dbReference>
<dbReference type="SMART" id="SM00769">
    <property type="entry name" value="WHy"/>
    <property type="match status" value="1"/>
</dbReference>
<feature type="domain" description="Water stress and hypersensitive response" evidence="1">
    <location>
        <begin position="36"/>
        <end position="156"/>
    </location>
</feature>
<comment type="caution">
    <text evidence="2">The sequence shown here is derived from an EMBL/GenBank/DDBJ whole genome shotgun (WGS) entry which is preliminary data.</text>
</comment>
<reference evidence="2" key="1">
    <citation type="journal article" date="2014" name="Int. J. Syst. Evol. Microbiol.">
        <title>Complete genome sequence of Corynebacterium casei LMG S-19264T (=DSM 44701T), isolated from a smear-ripened cheese.</title>
        <authorList>
            <consortium name="US DOE Joint Genome Institute (JGI-PGF)"/>
            <person name="Walter F."/>
            <person name="Albersmeier A."/>
            <person name="Kalinowski J."/>
            <person name="Ruckert C."/>
        </authorList>
    </citation>
    <scope>NUCLEOTIDE SEQUENCE</scope>
    <source>
        <strain evidence="2">JCM 30078</strain>
    </source>
</reference>
<evidence type="ECO:0000313" key="3">
    <source>
        <dbReference type="Proteomes" id="UP000635983"/>
    </source>
</evidence>
<dbReference type="GO" id="GO:0009269">
    <property type="term" value="P:response to desiccation"/>
    <property type="evidence" value="ECO:0007669"/>
    <property type="project" value="InterPro"/>
</dbReference>
<proteinExistence type="predicted"/>
<name>A0A917PYJ5_9PSED</name>
<dbReference type="AlphaFoldDB" id="A0A917PYJ5"/>
<gene>
    <name evidence="2" type="ORF">GCM10009304_28780</name>
</gene>
<dbReference type="InterPro" id="IPR013990">
    <property type="entry name" value="WHy-dom"/>
</dbReference>
<evidence type="ECO:0000313" key="2">
    <source>
        <dbReference type="EMBL" id="GGK01251.1"/>
    </source>
</evidence>
<dbReference type="RefSeq" id="WP_188983939.1">
    <property type="nucleotide sequence ID" value="NZ_BMPO01000006.1"/>
</dbReference>
<dbReference type="SUPFAM" id="SSF117070">
    <property type="entry name" value="LEA14-like"/>
    <property type="match status" value="1"/>
</dbReference>
<accession>A0A917PYJ5</accession>
<organism evidence="2 3">
    <name type="scientific">Pseudomonas matsuisoli</name>
    <dbReference type="NCBI Taxonomy" id="1515666"/>
    <lineage>
        <taxon>Bacteria</taxon>
        <taxon>Pseudomonadati</taxon>
        <taxon>Pseudomonadota</taxon>
        <taxon>Gammaproteobacteria</taxon>
        <taxon>Pseudomonadales</taxon>
        <taxon>Pseudomonadaceae</taxon>
        <taxon>Pseudomonas</taxon>
    </lineage>
</organism>